<dbReference type="PANTHER" id="PTHR42930">
    <property type="entry name" value="PHOSPHATE-SPECIFIC TRANSPORT SYSTEM ACCESSORY PROTEIN PHOU"/>
    <property type="match status" value="1"/>
</dbReference>
<evidence type="ECO:0000256" key="7">
    <source>
        <dbReference type="PIRNR" id="PIRNR003107"/>
    </source>
</evidence>
<evidence type="ECO:0000313" key="10">
    <source>
        <dbReference type="Proteomes" id="UP000279029"/>
    </source>
</evidence>
<dbReference type="PIRSF" id="PIRSF003107">
    <property type="entry name" value="PhoU"/>
    <property type="match status" value="1"/>
</dbReference>
<dbReference type="Proteomes" id="UP000279029">
    <property type="component" value="Chromosome"/>
</dbReference>
<dbReference type="Gene3D" id="1.20.58.220">
    <property type="entry name" value="Phosphate transport system protein phou homolog 2, domain 2"/>
    <property type="match status" value="1"/>
</dbReference>
<keyword evidence="4 7" id="KW-0813">Transport</keyword>
<organism evidence="9 10">
    <name type="scientific">Petrocella atlantisensis</name>
    <dbReference type="NCBI Taxonomy" id="2173034"/>
    <lineage>
        <taxon>Bacteria</taxon>
        <taxon>Bacillati</taxon>
        <taxon>Bacillota</taxon>
        <taxon>Clostridia</taxon>
        <taxon>Lachnospirales</taxon>
        <taxon>Vallitaleaceae</taxon>
        <taxon>Petrocella</taxon>
    </lineage>
</organism>
<dbReference type="EMBL" id="LR130778">
    <property type="protein sequence ID" value="VDN48727.1"/>
    <property type="molecule type" value="Genomic_DNA"/>
</dbReference>
<gene>
    <name evidence="9" type="primary">phoU</name>
    <name evidence="9" type="ORF">PATL70BA_2821</name>
</gene>
<dbReference type="OrthoDB" id="9814256at2"/>
<keyword evidence="5 7" id="KW-0963">Cytoplasm</keyword>
<protein>
    <recommendedName>
        <fullName evidence="7">Phosphate-specific transport system accessory protein PhoU</fullName>
    </recommendedName>
</protein>
<dbReference type="GO" id="GO:0006817">
    <property type="term" value="P:phosphate ion transport"/>
    <property type="evidence" value="ECO:0007669"/>
    <property type="project" value="UniProtKB-KW"/>
</dbReference>
<dbReference type="KEGG" id="cbar:PATL70BA_2821"/>
<feature type="domain" description="PhoU" evidence="8">
    <location>
        <begin position="19"/>
        <end position="105"/>
    </location>
</feature>
<evidence type="ECO:0000256" key="6">
    <source>
        <dbReference type="ARBA" id="ARBA00022592"/>
    </source>
</evidence>
<evidence type="ECO:0000256" key="5">
    <source>
        <dbReference type="ARBA" id="ARBA00022490"/>
    </source>
</evidence>
<dbReference type="PANTHER" id="PTHR42930:SF3">
    <property type="entry name" value="PHOSPHATE-SPECIFIC TRANSPORT SYSTEM ACCESSORY PROTEIN PHOU"/>
    <property type="match status" value="1"/>
</dbReference>
<keyword evidence="10" id="KW-1185">Reference proteome</keyword>
<dbReference type="InterPro" id="IPR038078">
    <property type="entry name" value="PhoU-like_sf"/>
</dbReference>
<name>A0A3P7PYQ2_9FIRM</name>
<comment type="function">
    <text evidence="7">Plays a role in the regulation of phosphate uptake.</text>
</comment>
<dbReference type="RefSeq" id="WP_125137818.1">
    <property type="nucleotide sequence ID" value="NZ_LR130778.1"/>
</dbReference>
<comment type="similarity">
    <text evidence="2 7">Belongs to the PhoU family.</text>
</comment>
<evidence type="ECO:0000259" key="8">
    <source>
        <dbReference type="Pfam" id="PF01895"/>
    </source>
</evidence>
<evidence type="ECO:0000313" key="9">
    <source>
        <dbReference type="EMBL" id="VDN48727.1"/>
    </source>
</evidence>
<proteinExistence type="inferred from homology"/>
<dbReference type="GO" id="GO:0005737">
    <property type="term" value="C:cytoplasm"/>
    <property type="evidence" value="ECO:0007669"/>
    <property type="project" value="UniProtKB-SubCell"/>
</dbReference>
<comment type="subunit">
    <text evidence="3 7">Homodimer.</text>
</comment>
<dbReference type="GO" id="GO:0030643">
    <property type="term" value="P:intracellular phosphate ion homeostasis"/>
    <property type="evidence" value="ECO:0007669"/>
    <property type="project" value="InterPro"/>
</dbReference>
<evidence type="ECO:0000256" key="2">
    <source>
        <dbReference type="ARBA" id="ARBA00008107"/>
    </source>
</evidence>
<reference evidence="9 10" key="1">
    <citation type="submission" date="2018-09" db="EMBL/GenBank/DDBJ databases">
        <authorList>
            <person name="Postec A."/>
        </authorList>
    </citation>
    <scope>NUCLEOTIDE SEQUENCE [LARGE SCALE GENOMIC DNA]</scope>
    <source>
        <strain evidence="9">70B-A</strain>
    </source>
</reference>
<dbReference type="NCBIfam" id="TIGR02135">
    <property type="entry name" value="phoU_full"/>
    <property type="match status" value="1"/>
</dbReference>
<evidence type="ECO:0000256" key="4">
    <source>
        <dbReference type="ARBA" id="ARBA00022448"/>
    </source>
</evidence>
<sequence length="216" mass="25222">MPIRYEFEKELNELHRNLVKMGATIEKQIDDMIKAMLNQDVALAREVIKRDDIIDEMERVIEQECIMLVARQQPIASDLRDIASILKIITDLERIADHCEDISKYTIKLSEETYFKPLEDIPKMAYKVKDMIKAVIDSCISKNLARAEEVKAMDDEIDDLFDSIIEELQAYMMKDSTVVKQCTDFMFIVKYLERMGDHATNISEWIAYNITGKHFE</sequence>
<dbReference type="SUPFAM" id="SSF109755">
    <property type="entry name" value="PhoU-like"/>
    <property type="match status" value="1"/>
</dbReference>
<dbReference type="GO" id="GO:0045936">
    <property type="term" value="P:negative regulation of phosphate metabolic process"/>
    <property type="evidence" value="ECO:0007669"/>
    <property type="project" value="InterPro"/>
</dbReference>
<accession>A0A3P7PYQ2</accession>
<keyword evidence="6 7" id="KW-0592">Phosphate transport</keyword>
<dbReference type="Pfam" id="PF01895">
    <property type="entry name" value="PhoU"/>
    <property type="match status" value="2"/>
</dbReference>
<evidence type="ECO:0000256" key="1">
    <source>
        <dbReference type="ARBA" id="ARBA00004496"/>
    </source>
</evidence>
<dbReference type="InterPro" id="IPR028366">
    <property type="entry name" value="PhoU"/>
</dbReference>
<feature type="domain" description="PhoU" evidence="8">
    <location>
        <begin position="121"/>
        <end position="206"/>
    </location>
</feature>
<dbReference type="InterPro" id="IPR026022">
    <property type="entry name" value="PhoU_dom"/>
</dbReference>
<dbReference type="AlphaFoldDB" id="A0A3P7PYQ2"/>
<dbReference type="FunFam" id="1.20.58.220:FF:000004">
    <property type="entry name" value="Phosphate-specific transport system accessory protein PhoU"/>
    <property type="match status" value="1"/>
</dbReference>
<comment type="subcellular location">
    <subcellularLocation>
        <location evidence="1 7">Cytoplasm</location>
    </subcellularLocation>
</comment>
<evidence type="ECO:0000256" key="3">
    <source>
        <dbReference type="ARBA" id="ARBA00011738"/>
    </source>
</evidence>